<evidence type="ECO:0000313" key="2">
    <source>
        <dbReference type="Proteomes" id="UP000594638"/>
    </source>
</evidence>
<reference evidence="1 2" key="1">
    <citation type="submission" date="2019-12" db="EMBL/GenBank/DDBJ databases">
        <authorList>
            <person name="Alioto T."/>
            <person name="Alioto T."/>
            <person name="Gomez Garrido J."/>
        </authorList>
    </citation>
    <scope>NUCLEOTIDE SEQUENCE [LARGE SCALE GENOMIC DNA]</scope>
</reference>
<proteinExistence type="predicted"/>
<protein>
    <submittedName>
        <fullName evidence="1">Metal tolerance C1 isoform X2</fullName>
    </submittedName>
</protein>
<dbReference type="OrthoDB" id="435980at2759"/>
<comment type="caution">
    <text evidence="1">The sequence shown here is derived from an EMBL/GenBank/DDBJ whole genome shotgun (WGS) entry which is preliminary data.</text>
</comment>
<name>A0A8S0TUJ1_OLEEU</name>
<gene>
    <name evidence="1" type="ORF">OLEA9_A027849</name>
</gene>
<sequence>MVYDLSDLADIRHGEFETLRTLGISTMHLSTAGGIAWHALDTLAEILFVAPEIVIQSSAYDYVHGHHRGGHHHGLDMEQRVLALNMTLASIAVKRGYTNHIGVNFI</sequence>
<accession>A0A8S0TUJ1</accession>
<dbReference type="AlphaFoldDB" id="A0A8S0TUJ1"/>
<evidence type="ECO:0000313" key="1">
    <source>
        <dbReference type="EMBL" id="CAA3009803.1"/>
    </source>
</evidence>
<organism evidence="1 2">
    <name type="scientific">Olea europaea subsp. europaea</name>
    <dbReference type="NCBI Taxonomy" id="158383"/>
    <lineage>
        <taxon>Eukaryota</taxon>
        <taxon>Viridiplantae</taxon>
        <taxon>Streptophyta</taxon>
        <taxon>Embryophyta</taxon>
        <taxon>Tracheophyta</taxon>
        <taxon>Spermatophyta</taxon>
        <taxon>Magnoliopsida</taxon>
        <taxon>eudicotyledons</taxon>
        <taxon>Gunneridae</taxon>
        <taxon>Pentapetalae</taxon>
        <taxon>asterids</taxon>
        <taxon>lamiids</taxon>
        <taxon>Lamiales</taxon>
        <taxon>Oleaceae</taxon>
        <taxon>Oleeae</taxon>
        <taxon>Olea</taxon>
    </lineage>
</organism>
<dbReference type="Gramene" id="OE9A027849T1">
    <property type="protein sequence ID" value="OE9A027849C1"/>
    <property type="gene ID" value="OE9A027849"/>
</dbReference>
<dbReference type="Proteomes" id="UP000594638">
    <property type="component" value="Unassembled WGS sequence"/>
</dbReference>
<dbReference type="EMBL" id="CACTIH010007326">
    <property type="protein sequence ID" value="CAA3009803.1"/>
    <property type="molecule type" value="Genomic_DNA"/>
</dbReference>
<keyword evidence="2" id="KW-1185">Reference proteome</keyword>